<evidence type="ECO:0000313" key="1">
    <source>
        <dbReference type="EMBL" id="KKS69650.1"/>
    </source>
</evidence>
<dbReference type="Proteomes" id="UP000034785">
    <property type="component" value="Unassembled WGS sequence"/>
</dbReference>
<name>A0A0G1B8E0_9BACT</name>
<proteinExistence type="predicted"/>
<evidence type="ECO:0000313" key="2">
    <source>
        <dbReference type="Proteomes" id="UP000034785"/>
    </source>
</evidence>
<comment type="caution">
    <text evidence="1">The sequence shown here is derived from an EMBL/GenBank/DDBJ whole genome shotgun (WGS) entry which is preliminary data.</text>
</comment>
<dbReference type="AlphaFoldDB" id="A0A0G1B8E0"/>
<feature type="non-terminal residue" evidence="1">
    <location>
        <position position="1"/>
    </location>
</feature>
<dbReference type="EMBL" id="LCEJ01000048">
    <property type="protein sequence ID" value="KKS69650.1"/>
    <property type="molecule type" value="Genomic_DNA"/>
</dbReference>
<organism evidence="1 2">
    <name type="scientific">Candidatus Daviesbacteria bacterium GW2011_GWA2_42_7</name>
    <dbReference type="NCBI Taxonomy" id="1618425"/>
    <lineage>
        <taxon>Bacteria</taxon>
        <taxon>Candidatus Daviesiibacteriota</taxon>
    </lineage>
</organism>
<accession>A0A0G1B8E0</accession>
<sequence length="38" mass="4408">FPTLRPEKRKKKIREISLAKFVKISLEAMQKIAPELGL</sequence>
<reference evidence="1 2" key="1">
    <citation type="journal article" date="2015" name="Nature">
        <title>rRNA introns, odd ribosomes, and small enigmatic genomes across a large radiation of phyla.</title>
        <authorList>
            <person name="Brown C.T."/>
            <person name="Hug L.A."/>
            <person name="Thomas B.C."/>
            <person name="Sharon I."/>
            <person name="Castelle C.J."/>
            <person name="Singh A."/>
            <person name="Wilkins M.J."/>
            <person name="Williams K.H."/>
            <person name="Banfield J.F."/>
        </authorList>
    </citation>
    <scope>NUCLEOTIDE SEQUENCE [LARGE SCALE GENOMIC DNA]</scope>
</reference>
<protein>
    <submittedName>
        <fullName evidence="1">Uncharacterized protein</fullName>
    </submittedName>
</protein>
<gene>
    <name evidence="1" type="ORF">UV41_C0048G0001</name>
</gene>